<evidence type="ECO:0000256" key="7">
    <source>
        <dbReference type="ARBA" id="ARBA00023136"/>
    </source>
</evidence>
<dbReference type="SMART" id="SM00116">
    <property type="entry name" value="CBS"/>
    <property type="match status" value="2"/>
</dbReference>
<dbReference type="InterPro" id="IPR006669">
    <property type="entry name" value="MgtE_transporter"/>
</dbReference>
<organism evidence="12 13">
    <name type="scientific">Alteromonas aestuariivivens</name>
    <dbReference type="NCBI Taxonomy" id="1938339"/>
    <lineage>
        <taxon>Bacteria</taxon>
        <taxon>Pseudomonadati</taxon>
        <taxon>Pseudomonadota</taxon>
        <taxon>Gammaproteobacteria</taxon>
        <taxon>Alteromonadales</taxon>
        <taxon>Alteromonadaceae</taxon>
        <taxon>Alteromonas/Salinimonas group</taxon>
        <taxon>Alteromonas</taxon>
    </lineage>
</organism>
<keyword evidence="3 9" id="KW-0813">Transport</keyword>
<dbReference type="AlphaFoldDB" id="A0A3D8MCZ3"/>
<dbReference type="InterPro" id="IPR000644">
    <property type="entry name" value="CBS_dom"/>
</dbReference>
<dbReference type="InterPro" id="IPR006668">
    <property type="entry name" value="Mg_transptr_MgtE_intracell_dom"/>
</dbReference>
<dbReference type="RefSeq" id="WP_115592057.1">
    <property type="nucleotide sequence ID" value="NZ_QRHA01000002.1"/>
</dbReference>
<proteinExistence type="inferred from homology"/>
<dbReference type="NCBIfam" id="TIGR00400">
    <property type="entry name" value="mgtE"/>
    <property type="match status" value="1"/>
</dbReference>
<dbReference type="EMBL" id="QRHA01000002">
    <property type="protein sequence ID" value="RDV28099.1"/>
    <property type="molecule type" value="Genomic_DNA"/>
</dbReference>
<dbReference type="SUPFAM" id="SSF161093">
    <property type="entry name" value="MgtE membrane domain-like"/>
    <property type="match status" value="1"/>
</dbReference>
<keyword evidence="8" id="KW-0129">CBS domain</keyword>
<dbReference type="InterPro" id="IPR046342">
    <property type="entry name" value="CBS_dom_sf"/>
</dbReference>
<feature type="transmembrane region" description="Helical" evidence="9">
    <location>
        <begin position="363"/>
        <end position="384"/>
    </location>
</feature>
<dbReference type="OrthoDB" id="9790355at2"/>
<comment type="caution">
    <text evidence="12">The sequence shown here is derived from an EMBL/GenBank/DDBJ whole genome shotgun (WGS) entry which is preliminary data.</text>
</comment>
<dbReference type="SUPFAM" id="SSF54631">
    <property type="entry name" value="CBS-domain pair"/>
    <property type="match status" value="1"/>
</dbReference>
<feature type="transmembrane region" description="Helical" evidence="9">
    <location>
        <begin position="424"/>
        <end position="451"/>
    </location>
</feature>
<comment type="similarity">
    <text evidence="2 9">Belongs to the SLC41A transporter family.</text>
</comment>
<dbReference type="SMART" id="SM00924">
    <property type="entry name" value="MgtE_N"/>
    <property type="match status" value="1"/>
</dbReference>
<keyword evidence="9" id="KW-0479">Metal-binding</keyword>
<keyword evidence="5 9" id="KW-0460">Magnesium</keyword>
<dbReference type="Gene3D" id="1.25.60.10">
    <property type="entry name" value="MgtE N-terminal domain-like"/>
    <property type="match status" value="1"/>
</dbReference>
<dbReference type="PANTHER" id="PTHR43773">
    <property type="entry name" value="MAGNESIUM TRANSPORTER MGTE"/>
    <property type="match status" value="1"/>
</dbReference>
<accession>A0A3D8MCZ3</accession>
<dbReference type="InterPro" id="IPR001810">
    <property type="entry name" value="F-box_dom"/>
</dbReference>
<gene>
    <name evidence="12" type="primary">mgtE</name>
    <name evidence="12" type="ORF">DXV75_03805</name>
</gene>
<dbReference type="CDD" id="cd04606">
    <property type="entry name" value="CBS_pair_Mg_transporter"/>
    <property type="match status" value="1"/>
</dbReference>
<evidence type="ECO:0000256" key="4">
    <source>
        <dbReference type="ARBA" id="ARBA00022692"/>
    </source>
</evidence>
<dbReference type="PROSITE" id="PS50181">
    <property type="entry name" value="FBOX"/>
    <property type="match status" value="1"/>
</dbReference>
<sequence>MAEAVETKFAQSQLRELNTALANGRFVSVRKLLHELPPSDVALLLESSPTKTRDELWDLIDGDIHGDILEELSEDVRNGIISKMVPARVVDALEEMDTDDLAETLSSLPDEVLQDILQSMDAQDRFRAEQALSYGEETAGFIMNTDTITLRPDVTVDVVLRYIRLKGELPENTDTFYVVNRTDNLVGLVPVTRLLTADPEDKVADVMNSEAEAIPVDMPDNEVASLFERYNWLSAPVVDEKHRLVGRITIDDVVDIIREDAEHSMMSMAGLDDEEDTFAPVWQSTQRRSVWLAVNLVTALMAAAVSDLFEATLSQMAVLAILNTIVPSMGGVAGNQTLTLVIRGMALGHVNPGNSRWLVSKELAVGFLNGIIWAVLIASVIALWKQDLTLGLIIAFAMLVNMIAAALSGASLPIVMKKLKIDPALAGSVILTTITDVVGIFAFLGTATLFLI</sequence>
<feature type="domain" description="F-box" evidence="10">
    <location>
        <begin position="102"/>
        <end position="131"/>
    </location>
</feature>
<dbReference type="GO" id="GO:0015095">
    <property type="term" value="F:magnesium ion transmembrane transporter activity"/>
    <property type="evidence" value="ECO:0007669"/>
    <property type="project" value="UniProtKB-UniRule"/>
</dbReference>
<keyword evidence="13" id="KW-1185">Reference proteome</keyword>
<evidence type="ECO:0000256" key="2">
    <source>
        <dbReference type="ARBA" id="ARBA00009749"/>
    </source>
</evidence>
<evidence type="ECO:0000313" key="13">
    <source>
        <dbReference type="Proteomes" id="UP000256561"/>
    </source>
</evidence>
<dbReference type="Pfam" id="PF00571">
    <property type="entry name" value="CBS"/>
    <property type="match status" value="2"/>
</dbReference>
<evidence type="ECO:0000259" key="10">
    <source>
        <dbReference type="PROSITE" id="PS50181"/>
    </source>
</evidence>
<comment type="function">
    <text evidence="9">Acts as a magnesium transporter.</text>
</comment>
<feature type="domain" description="CBS" evidence="11">
    <location>
        <begin position="143"/>
        <end position="206"/>
    </location>
</feature>
<keyword evidence="9" id="KW-1003">Cell membrane</keyword>
<evidence type="ECO:0000256" key="8">
    <source>
        <dbReference type="PROSITE-ProRule" id="PRU00703"/>
    </source>
</evidence>
<name>A0A3D8MCZ3_9ALTE</name>
<keyword evidence="6 9" id="KW-1133">Transmembrane helix</keyword>
<protein>
    <recommendedName>
        <fullName evidence="9">Magnesium transporter MgtE</fullName>
    </recommendedName>
</protein>
<evidence type="ECO:0000313" key="12">
    <source>
        <dbReference type="EMBL" id="RDV28099.1"/>
    </source>
</evidence>
<evidence type="ECO:0000256" key="1">
    <source>
        <dbReference type="ARBA" id="ARBA00004141"/>
    </source>
</evidence>
<dbReference type="Gene3D" id="3.10.580.10">
    <property type="entry name" value="CBS-domain"/>
    <property type="match status" value="1"/>
</dbReference>
<dbReference type="GO" id="GO:0005886">
    <property type="term" value="C:plasma membrane"/>
    <property type="evidence" value="ECO:0007669"/>
    <property type="project" value="UniProtKB-SubCell"/>
</dbReference>
<evidence type="ECO:0000256" key="3">
    <source>
        <dbReference type="ARBA" id="ARBA00022448"/>
    </source>
</evidence>
<comment type="subcellular location">
    <subcellularLocation>
        <location evidence="9">Cell membrane</location>
        <topology evidence="9">Multi-pass membrane protein</topology>
    </subcellularLocation>
    <subcellularLocation>
        <location evidence="1">Membrane</location>
        <topology evidence="1">Multi-pass membrane protein</topology>
    </subcellularLocation>
</comment>
<evidence type="ECO:0000256" key="6">
    <source>
        <dbReference type="ARBA" id="ARBA00022989"/>
    </source>
</evidence>
<dbReference type="Pfam" id="PF03448">
    <property type="entry name" value="MgtE_N"/>
    <property type="match status" value="1"/>
</dbReference>
<dbReference type="Proteomes" id="UP000256561">
    <property type="component" value="Unassembled WGS sequence"/>
</dbReference>
<dbReference type="Gene3D" id="1.10.357.20">
    <property type="entry name" value="SLC41 divalent cation transporters, integral membrane domain"/>
    <property type="match status" value="1"/>
</dbReference>
<evidence type="ECO:0000256" key="5">
    <source>
        <dbReference type="ARBA" id="ARBA00022842"/>
    </source>
</evidence>
<dbReference type="Pfam" id="PF01769">
    <property type="entry name" value="MgtE"/>
    <property type="match status" value="1"/>
</dbReference>
<keyword evidence="7 9" id="KW-0472">Membrane</keyword>
<dbReference type="PROSITE" id="PS51371">
    <property type="entry name" value="CBS"/>
    <property type="match status" value="2"/>
</dbReference>
<keyword evidence="4 9" id="KW-0812">Transmembrane</keyword>
<dbReference type="GO" id="GO:0046872">
    <property type="term" value="F:metal ion binding"/>
    <property type="evidence" value="ECO:0007669"/>
    <property type="project" value="UniProtKB-KW"/>
</dbReference>
<dbReference type="InterPro" id="IPR038076">
    <property type="entry name" value="MgtE_N_sf"/>
</dbReference>
<comment type="subunit">
    <text evidence="9">Homodimer.</text>
</comment>
<evidence type="ECO:0000256" key="9">
    <source>
        <dbReference type="RuleBase" id="RU362011"/>
    </source>
</evidence>
<reference evidence="13" key="1">
    <citation type="submission" date="2018-08" db="EMBL/GenBank/DDBJ databases">
        <authorList>
            <person name="Zhang J."/>
            <person name="Du Z.-J."/>
        </authorList>
    </citation>
    <scope>NUCLEOTIDE SEQUENCE [LARGE SCALE GENOMIC DNA]</scope>
    <source>
        <strain evidence="13">KCTC 52655</strain>
    </source>
</reference>
<dbReference type="InterPro" id="IPR036739">
    <property type="entry name" value="SLC41_membr_dom_sf"/>
</dbReference>
<feature type="transmembrane region" description="Helical" evidence="9">
    <location>
        <begin position="390"/>
        <end position="412"/>
    </location>
</feature>
<dbReference type="InterPro" id="IPR006667">
    <property type="entry name" value="SLC41_membr_dom"/>
</dbReference>
<dbReference type="SUPFAM" id="SSF158791">
    <property type="entry name" value="MgtE N-terminal domain-like"/>
    <property type="match status" value="1"/>
</dbReference>
<comment type="caution">
    <text evidence="9">Lacks conserved residue(s) required for the propagation of feature annotation.</text>
</comment>
<dbReference type="PANTHER" id="PTHR43773:SF1">
    <property type="entry name" value="MAGNESIUM TRANSPORTER MGTE"/>
    <property type="match status" value="1"/>
</dbReference>
<feature type="domain" description="CBS" evidence="11">
    <location>
        <begin position="207"/>
        <end position="265"/>
    </location>
</feature>
<evidence type="ECO:0000259" key="11">
    <source>
        <dbReference type="PROSITE" id="PS51371"/>
    </source>
</evidence>